<dbReference type="GO" id="GO:0005829">
    <property type="term" value="C:cytosol"/>
    <property type="evidence" value="ECO:0007669"/>
    <property type="project" value="TreeGrafter"/>
</dbReference>
<evidence type="ECO:0000256" key="1">
    <source>
        <dbReference type="ARBA" id="ARBA00012513"/>
    </source>
</evidence>
<evidence type="ECO:0000256" key="5">
    <source>
        <dbReference type="ARBA" id="ARBA00022777"/>
    </source>
</evidence>
<feature type="domain" description="Protein kinase" evidence="9">
    <location>
        <begin position="1"/>
        <end position="272"/>
    </location>
</feature>
<evidence type="ECO:0000256" key="2">
    <source>
        <dbReference type="ARBA" id="ARBA00022527"/>
    </source>
</evidence>
<gene>
    <name evidence="10" type="ORF">FD754_024238</name>
</gene>
<dbReference type="EC" id="2.7.11.1" evidence="1"/>
<organism evidence="10 11">
    <name type="scientific">Muntiacus muntjak</name>
    <name type="common">Barking deer</name>
    <name type="synonym">Indian muntjac</name>
    <dbReference type="NCBI Taxonomy" id="9888"/>
    <lineage>
        <taxon>Eukaryota</taxon>
        <taxon>Metazoa</taxon>
        <taxon>Chordata</taxon>
        <taxon>Craniata</taxon>
        <taxon>Vertebrata</taxon>
        <taxon>Euteleostomi</taxon>
        <taxon>Mammalia</taxon>
        <taxon>Eutheria</taxon>
        <taxon>Laurasiatheria</taxon>
        <taxon>Artiodactyla</taxon>
        <taxon>Ruminantia</taxon>
        <taxon>Pecora</taxon>
        <taxon>Cervidae</taxon>
        <taxon>Muntiacinae</taxon>
        <taxon>Muntiacus</taxon>
    </lineage>
</organism>
<dbReference type="Proteomes" id="UP000326458">
    <property type="component" value="Unassembled WGS sequence"/>
</dbReference>
<evidence type="ECO:0000259" key="9">
    <source>
        <dbReference type="PROSITE" id="PS50011"/>
    </source>
</evidence>
<dbReference type="PROSITE" id="PS50011">
    <property type="entry name" value="PROTEIN_KINASE_DOM"/>
    <property type="match status" value="1"/>
</dbReference>
<reference evidence="10 11" key="1">
    <citation type="submission" date="2019-06" db="EMBL/GenBank/DDBJ databases">
        <title>Discovery of a novel chromosome fission-fusion reversal in muntjac.</title>
        <authorList>
            <person name="Mudd A.B."/>
            <person name="Bredeson J.V."/>
            <person name="Baum R."/>
            <person name="Hockemeyer D."/>
            <person name="Rokhsar D.S."/>
        </authorList>
    </citation>
    <scope>NUCLEOTIDE SEQUENCE [LARGE SCALE GENOMIC DNA]</scope>
    <source>
        <strain evidence="10">UTSW_UCB_Mm</strain>
        <tissue evidence="10">Fibroblast cell line</tissue>
    </source>
</reference>
<keyword evidence="2" id="KW-0723">Serine/threonine-protein kinase</keyword>
<dbReference type="Gene3D" id="3.30.200.20">
    <property type="entry name" value="Phosphorylase Kinase, domain 1"/>
    <property type="match status" value="1"/>
</dbReference>
<dbReference type="InterPro" id="IPR011009">
    <property type="entry name" value="Kinase-like_dom_sf"/>
</dbReference>
<keyword evidence="6" id="KW-0067">ATP-binding</keyword>
<keyword evidence="11" id="KW-1185">Reference proteome</keyword>
<evidence type="ECO:0000256" key="4">
    <source>
        <dbReference type="ARBA" id="ARBA00022741"/>
    </source>
</evidence>
<comment type="caution">
    <text evidence="10">The sequence shown here is derived from an EMBL/GenBank/DDBJ whole genome shotgun (WGS) entry which is preliminary data.</text>
</comment>
<dbReference type="GO" id="GO:0004691">
    <property type="term" value="F:cAMP-dependent protein kinase activity"/>
    <property type="evidence" value="ECO:0007669"/>
    <property type="project" value="TreeGrafter"/>
</dbReference>
<evidence type="ECO:0000256" key="7">
    <source>
        <dbReference type="ARBA" id="ARBA00047899"/>
    </source>
</evidence>
<dbReference type="AlphaFoldDB" id="A0A5N3UQF3"/>
<protein>
    <recommendedName>
        <fullName evidence="1">non-specific serine/threonine protein kinase</fullName>
        <ecNumber evidence="1">2.7.11.1</ecNumber>
    </recommendedName>
</protein>
<sequence length="272" mass="30727">MSVTMCVVQRFVNPGTVAPSFPMTEGLEPAAESHSLFFSSLSFSNTSSLRPHGLQHPRLPRYLLHQLPELAQTHVHPVSDAIQASHPLFWTGHDDRFLYMLMEFVPGGELFSYLRNRGRFTSNTGLFYAAEIVCAIEYLHSRDIVYRDLKPENILLDRDGHVKLTDFGFAKKLPPLRPVCGELLSDEIPHLGRSDGRLLWWLREADSLQKTLMLGEIEGGRRIGRQRMRCPPGSFVHGLFQARLLEWEAISFSTILFLLPRASVNGGTSEGQ</sequence>
<dbReference type="EMBL" id="VCEA01002799">
    <property type="protein sequence ID" value="KAB0338942.1"/>
    <property type="molecule type" value="Genomic_DNA"/>
</dbReference>
<evidence type="ECO:0000256" key="8">
    <source>
        <dbReference type="ARBA" id="ARBA00048679"/>
    </source>
</evidence>
<evidence type="ECO:0000313" key="11">
    <source>
        <dbReference type="Proteomes" id="UP000326458"/>
    </source>
</evidence>
<comment type="catalytic activity">
    <reaction evidence="8">
        <text>L-seryl-[protein] + ATP = O-phospho-L-seryl-[protein] + ADP + H(+)</text>
        <dbReference type="Rhea" id="RHEA:17989"/>
        <dbReference type="Rhea" id="RHEA-COMP:9863"/>
        <dbReference type="Rhea" id="RHEA-COMP:11604"/>
        <dbReference type="ChEBI" id="CHEBI:15378"/>
        <dbReference type="ChEBI" id="CHEBI:29999"/>
        <dbReference type="ChEBI" id="CHEBI:30616"/>
        <dbReference type="ChEBI" id="CHEBI:83421"/>
        <dbReference type="ChEBI" id="CHEBI:456216"/>
        <dbReference type="EC" id="2.7.11.1"/>
    </reaction>
</comment>
<dbReference type="PROSITE" id="PS00108">
    <property type="entry name" value="PROTEIN_KINASE_ST"/>
    <property type="match status" value="1"/>
</dbReference>
<keyword evidence="4" id="KW-0547">Nucleotide-binding</keyword>
<keyword evidence="5" id="KW-0418">Kinase</keyword>
<dbReference type="FunFam" id="1.10.510.10:FF:000294">
    <property type="entry name" value="Serine/threonine-protein kinase OXI1"/>
    <property type="match status" value="1"/>
</dbReference>
<dbReference type="SMART" id="SM00220">
    <property type="entry name" value="S_TKc"/>
    <property type="match status" value="1"/>
</dbReference>
<evidence type="ECO:0000256" key="6">
    <source>
        <dbReference type="ARBA" id="ARBA00022840"/>
    </source>
</evidence>
<evidence type="ECO:0000256" key="3">
    <source>
        <dbReference type="ARBA" id="ARBA00022679"/>
    </source>
</evidence>
<comment type="catalytic activity">
    <reaction evidence="7">
        <text>L-threonyl-[protein] + ATP = O-phospho-L-threonyl-[protein] + ADP + H(+)</text>
        <dbReference type="Rhea" id="RHEA:46608"/>
        <dbReference type="Rhea" id="RHEA-COMP:11060"/>
        <dbReference type="Rhea" id="RHEA-COMP:11605"/>
        <dbReference type="ChEBI" id="CHEBI:15378"/>
        <dbReference type="ChEBI" id="CHEBI:30013"/>
        <dbReference type="ChEBI" id="CHEBI:30616"/>
        <dbReference type="ChEBI" id="CHEBI:61977"/>
        <dbReference type="ChEBI" id="CHEBI:456216"/>
        <dbReference type="EC" id="2.7.11.1"/>
    </reaction>
</comment>
<dbReference type="SUPFAM" id="SSF56112">
    <property type="entry name" value="Protein kinase-like (PK-like)"/>
    <property type="match status" value="1"/>
</dbReference>
<keyword evidence="3" id="KW-0808">Transferase</keyword>
<evidence type="ECO:0000313" key="10">
    <source>
        <dbReference type="EMBL" id="KAB0338942.1"/>
    </source>
</evidence>
<dbReference type="Gene3D" id="1.10.510.10">
    <property type="entry name" value="Transferase(Phosphotransferase) domain 1"/>
    <property type="match status" value="1"/>
</dbReference>
<dbReference type="PANTHER" id="PTHR24353:SF37">
    <property type="entry name" value="CAMP-DEPENDENT PROTEIN KINASE CATALYTIC SUBUNIT PRKX"/>
    <property type="match status" value="1"/>
</dbReference>
<dbReference type="InterPro" id="IPR008271">
    <property type="entry name" value="Ser/Thr_kinase_AS"/>
</dbReference>
<dbReference type="Pfam" id="PF00069">
    <property type="entry name" value="Pkinase"/>
    <property type="match status" value="1"/>
</dbReference>
<accession>A0A5N3UQF3</accession>
<dbReference type="GO" id="GO:0005952">
    <property type="term" value="C:cAMP-dependent protein kinase complex"/>
    <property type="evidence" value="ECO:0007669"/>
    <property type="project" value="TreeGrafter"/>
</dbReference>
<dbReference type="PANTHER" id="PTHR24353">
    <property type="entry name" value="CYCLIC NUCLEOTIDE-DEPENDENT PROTEIN KINASE"/>
    <property type="match status" value="1"/>
</dbReference>
<name>A0A5N3UQF3_MUNMU</name>
<dbReference type="InterPro" id="IPR000719">
    <property type="entry name" value="Prot_kinase_dom"/>
</dbReference>
<proteinExistence type="predicted"/>
<dbReference type="GO" id="GO:0005524">
    <property type="term" value="F:ATP binding"/>
    <property type="evidence" value="ECO:0007669"/>
    <property type="project" value="UniProtKB-KW"/>
</dbReference>